<dbReference type="Pfam" id="PF00356">
    <property type="entry name" value="LacI"/>
    <property type="match status" value="1"/>
</dbReference>
<evidence type="ECO:0000259" key="4">
    <source>
        <dbReference type="PROSITE" id="PS50932"/>
    </source>
</evidence>
<dbReference type="EMBL" id="FNEZ01000001">
    <property type="protein sequence ID" value="SDJ21607.1"/>
    <property type="molecule type" value="Genomic_DNA"/>
</dbReference>
<dbReference type="AlphaFoldDB" id="A0A1G8RXD2"/>
<evidence type="ECO:0000313" key="6">
    <source>
        <dbReference type="Proteomes" id="UP000199580"/>
    </source>
</evidence>
<dbReference type="Proteomes" id="UP000199580">
    <property type="component" value="Unassembled WGS sequence"/>
</dbReference>
<dbReference type="CDD" id="cd06267">
    <property type="entry name" value="PBP1_LacI_sugar_binding-like"/>
    <property type="match status" value="1"/>
</dbReference>
<dbReference type="RefSeq" id="WP_091391543.1">
    <property type="nucleotide sequence ID" value="NZ_BKAI01000001.1"/>
</dbReference>
<keyword evidence="2" id="KW-0238">DNA-binding</keyword>
<dbReference type="InterPro" id="IPR028082">
    <property type="entry name" value="Peripla_BP_I"/>
</dbReference>
<dbReference type="SUPFAM" id="SSF47413">
    <property type="entry name" value="lambda repressor-like DNA-binding domains"/>
    <property type="match status" value="1"/>
</dbReference>
<gene>
    <name evidence="5" type="ORF">SAMN04487935_0323</name>
</gene>
<evidence type="ECO:0000256" key="3">
    <source>
        <dbReference type="ARBA" id="ARBA00023163"/>
    </source>
</evidence>
<dbReference type="PROSITE" id="PS50932">
    <property type="entry name" value="HTH_LACI_2"/>
    <property type="match status" value="1"/>
</dbReference>
<accession>A0A1G8RXD2</accession>
<dbReference type="OrthoDB" id="9768806at2"/>
<keyword evidence="6" id="KW-1185">Reference proteome</keyword>
<dbReference type="InterPro" id="IPR010982">
    <property type="entry name" value="Lambda_DNA-bd_dom_sf"/>
</dbReference>
<dbReference type="Gene3D" id="3.40.50.2300">
    <property type="match status" value="2"/>
</dbReference>
<evidence type="ECO:0000313" key="5">
    <source>
        <dbReference type="EMBL" id="SDJ21607.1"/>
    </source>
</evidence>
<dbReference type="Pfam" id="PF00532">
    <property type="entry name" value="Peripla_BP_1"/>
    <property type="match status" value="1"/>
</dbReference>
<dbReference type="CDD" id="cd01392">
    <property type="entry name" value="HTH_LacI"/>
    <property type="match status" value="1"/>
</dbReference>
<name>A0A1G8RXD2_9FLAO</name>
<organism evidence="5 6">
    <name type="scientific">Flavobacterium noncentrifugens</name>
    <dbReference type="NCBI Taxonomy" id="1128970"/>
    <lineage>
        <taxon>Bacteria</taxon>
        <taxon>Pseudomonadati</taxon>
        <taxon>Bacteroidota</taxon>
        <taxon>Flavobacteriia</taxon>
        <taxon>Flavobacteriales</taxon>
        <taxon>Flavobacteriaceae</taxon>
        <taxon>Flavobacterium</taxon>
    </lineage>
</organism>
<dbReference type="GO" id="GO:0000976">
    <property type="term" value="F:transcription cis-regulatory region binding"/>
    <property type="evidence" value="ECO:0007669"/>
    <property type="project" value="TreeGrafter"/>
</dbReference>
<dbReference type="GO" id="GO:0003700">
    <property type="term" value="F:DNA-binding transcription factor activity"/>
    <property type="evidence" value="ECO:0007669"/>
    <property type="project" value="TreeGrafter"/>
</dbReference>
<dbReference type="PANTHER" id="PTHR30146:SF109">
    <property type="entry name" value="HTH-TYPE TRANSCRIPTIONAL REGULATOR GALS"/>
    <property type="match status" value="1"/>
</dbReference>
<feature type="domain" description="HTH lacI-type" evidence="4">
    <location>
        <begin position="4"/>
        <end position="58"/>
    </location>
</feature>
<dbReference type="STRING" id="1128970.SAMN04487935_0323"/>
<dbReference type="InterPro" id="IPR000843">
    <property type="entry name" value="HTH_LacI"/>
</dbReference>
<proteinExistence type="predicted"/>
<keyword evidence="1" id="KW-0805">Transcription regulation</keyword>
<dbReference type="SMART" id="SM00354">
    <property type="entry name" value="HTH_LACI"/>
    <property type="match status" value="1"/>
</dbReference>
<sequence>MNDTKLIDIAAALGISVTTVSKALKGYSDISKTTRSRVLEMADTMNYRPNANAVNLRTNETKTIGVIIPATVHHFFSSVLNGILEEAENRGYLVIILQSNEKYELEKKQIALLLQKRVDGILISLSNETDDFSHINAAIKNNTPVVLFDKIAKMVDCSKVVINDRKAAYDAVTYLIEKGYKKIAHFRGSYVPQNSIDRFLGYKKALEDRGIAYDPSLVYMCDHNSDFEDGYVCAKKLVEDHKDVDAVFAITDLVAIGIIKYLNEINIKIPDQIAVFGFSNWFMSTVISPKLTTIDQPGYEIGHRAASILIDEIAQIKEHLPVTHQIVELPTHIIERESTLKTVEVPA</sequence>
<dbReference type="Gene3D" id="1.10.260.40">
    <property type="entry name" value="lambda repressor-like DNA-binding domains"/>
    <property type="match status" value="1"/>
</dbReference>
<dbReference type="SUPFAM" id="SSF53822">
    <property type="entry name" value="Periplasmic binding protein-like I"/>
    <property type="match status" value="1"/>
</dbReference>
<evidence type="ECO:0000256" key="1">
    <source>
        <dbReference type="ARBA" id="ARBA00023015"/>
    </source>
</evidence>
<reference evidence="5 6" key="1">
    <citation type="submission" date="2016-10" db="EMBL/GenBank/DDBJ databases">
        <authorList>
            <person name="de Groot N.N."/>
        </authorList>
    </citation>
    <scope>NUCLEOTIDE SEQUENCE [LARGE SCALE GENOMIC DNA]</scope>
    <source>
        <strain evidence="5 6">CGMCC 1.10076</strain>
    </source>
</reference>
<protein>
    <submittedName>
        <fullName evidence="5">Transcriptional regulator, LacI family</fullName>
    </submittedName>
</protein>
<dbReference type="InterPro" id="IPR001761">
    <property type="entry name" value="Peripla_BP/Lac1_sug-bd_dom"/>
</dbReference>
<dbReference type="PANTHER" id="PTHR30146">
    <property type="entry name" value="LACI-RELATED TRANSCRIPTIONAL REPRESSOR"/>
    <property type="match status" value="1"/>
</dbReference>
<keyword evidence="3" id="KW-0804">Transcription</keyword>
<evidence type="ECO:0000256" key="2">
    <source>
        <dbReference type="ARBA" id="ARBA00023125"/>
    </source>
</evidence>